<dbReference type="InterPro" id="IPR018060">
    <property type="entry name" value="HTH_AraC"/>
</dbReference>
<keyword evidence="2" id="KW-0238">DNA-binding</keyword>
<gene>
    <name evidence="5" type="ORF">NQZ67_06120</name>
</gene>
<dbReference type="PROSITE" id="PS01124">
    <property type="entry name" value="HTH_ARAC_FAMILY_2"/>
    <property type="match status" value="1"/>
</dbReference>
<dbReference type="Pfam" id="PF12833">
    <property type="entry name" value="HTH_18"/>
    <property type="match status" value="1"/>
</dbReference>
<proteinExistence type="predicted"/>
<dbReference type="InterPro" id="IPR037923">
    <property type="entry name" value="HTH-like"/>
</dbReference>
<organism evidence="5 6">
    <name type="scientific">Paenibacillus soyae</name>
    <dbReference type="NCBI Taxonomy" id="2969249"/>
    <lineage>
        <taxon>Bacteria</taxon>
        <taxon>Bacillati</taxon>
        <taxon>Bacillota</taxon>
        <taxon>Bacilli</taxon>
        <taxon>Bacillales</taxon>
        <taxon>Paenibacillaceae</taxon>
        <taxon>Paenibacillus</taxon>
    </lineage>
</organism>
<dbReference type="EMBL" id="JANIPJ010000003">
    <property type="protein sequence ID" value="MCR2803458.1"/>
    <property type="molecule type" value="Genomic_DNA"/>
</dbReference>
<comment type="caution">
    <text evidence="5">The sequence shown here is derived from an EMBL/GenBank/DDBJ whole genome shotgun (WGS) entry which is preliminary data.</text>
</comment>
<dbReference type="RefSeq" id="WP_257443753.1">
    <property type="nucleotide sequence ID" value="NZ_JANIPJ010000003.1"/>
</dbReference>
<protein>
    <submittedName>
        <fullName evidence="5">AraC family transcriptional regulator</fullName>
    </submittedName>
</protein>
<dbReference type="PROSITE" id="PS00041">
    <property type="entry name" value="HTH_ARAC_FAMILY_1"/>
    <property type="match status" value="1"/>
</dbReference>
<dbReference type="PANTHER" id="PTHR43280:SF2">
    <property type="entry name" value="HTH-TYPE TRANSCRIPTIONAL REGULATOR EXSA"/>
    <property type="match status" value="1"/>
</dbReference>
<evidence type="ECO:0000256" key="1">
    <source>
        <dbReference type="ARBA" id="ARBA00023015"/>
    </source>
</evidence>
<dbReference type="Pfam" id="PF02311">
    <property type="entry name" value="AraC_binding"/>
    <property type="match status" value="1"/>
</dbReference>
<dbReference type="CDD" id="cd06986">
    <property type="entry name" value="cupin_MmsR-like_N"/>
    <property type="match status" value="1"/>
</dbReference>
<dbReference type="Proteomes" id="UP001141950">
    <property type="component" value="Unassembled WGS sequence"/>
</dbReference>
<dbReference type="Gene3D" id="2.60.120.10">
    <property type="entry name" value="Jelly Rolls"/>
    <property type="match status" value="1"/>
</dbReference>
<evidence type="ECO:0000259" key="4">
    <source>
        <dbReference type="PROSITE" id="PS01124"/>
    </source>
</evidence>
<evidence type="ECO:0000313" key="6">
    <source>
        <dbReference type="Proteomes" id="UP001141950"/>
    </source>
</evidence>
<keyword evidence="6" id="KW-1185">Reference proteome</keyword>
<dbReference type="AlphaFoldDB" id="A0A9X2MKA2"/>
<evidence type="ECO:0000256" key="3">
    <source>
        <dbReference type="ARBA" id="ARBA00023163"/>
    </source>
</evidence>
<keyword evidence="1" id="KW-0805">Transcription regulation</keyword>
<evidence type="ECO:0000256" key="2">
    <source>
        <dbReference type="ARBA" id="ARBA00023125"/>
    </source>
</evidence>
<name>A0A9X2MKA2_9BACL</name>
<reference evidence="5" key="1">
    <citation type="submission" date="2022-08" db="EMBL/GenBank/DDBJ databases">
        <title>The genomic sequence of strain Paenibacillus sp. SCIV0701.</title>
        <authorList>
            <person name="Zhao H."/>
        </authorList>
    </citation>
    <scope>NUCLEOTIDE SEQUENCE</scope>
    <source>
        <strain evidence="5">SCIV0701</strain>
    </source>
</reference>
<dbReference type="PRINTS" id="PR00032">
    <property type="entry name" value="HTHARAC"/>
</dbReference>
<feature type="domain" description="HTH araC/xylS-type" evidence="4">
    <location>
        <begin position="186"/>
        <end position="285"/>
    </location>
</feature>
<dbReference type="InterPro" id="IPR018062">
    <property type="entry name" value="HTH_AraC-typ_CS"/>
</dbReference>
<dbReference type="InterPro" id="IPR003313">
    <property type="entry name" value="AraC-bd"/>
</dbReference>
<evidence type="ECO:0000313" key="5">
    <source>
        <dbReference type="EMBL" id="MCR2803458.1"/>
    </source>
</evidence>
<dbReference type="PANTHER" id="PTHR43280">
    <property type="entry name" value="ARAC-FAMILY TRANSCRIPTIONAL REGULATOR"/>
    <property type="match status" value="1"/>
</dbReference>
<dbReference type="InterPro" id="IPR009057">
    <property type="entry name" value="Homeodomain-like_sf"/>
</dbReference>
<dbReference type="SUPFAM" id="SSF46689">
    <property type="entry name" value="Homeodomain-like"/>
    <property type="match status" value="2"/>
</dbReference>
<keyword evidence="3" id="KW-0804">Transcription</keyword>
<dbReference type="GO" id="GO:0043565">
    <property type="term" value="F:sequence-specific DNA binding"/>
    <property type="evidence" value="ECO:0007669"/>
    <property type="project" value="InterPro"/>
</dbReference>
<dbReference type="SMART" id="SM00342">
    <property type="entry name" value="HTH_ARAC"/>
    <property type="match status" value="1"/>
</dbReference>
<sequence length="293" mass="32993">MAYPPETYSVASSAVTPQSASPRLHVLFSGESQTKPGHRLGPKVYEFHLMHLVLSGRGAFTLEGQRRELEAGSTFLIKPGQLITYESDQEEPWQYRWVAFKGSESSELAGLAGFDSSEGQIVKLADFRRTAALYRRIYSVLRESRDSAPIQAAAYLQLIMAAYCDASAGERRSTFGSERDNEQLHRRIIHYLSSQYTHPVSIESMAESLGYNRAYLSRAFKQKTGLSPISFLLKLRLDRAKLLLRERPELTVEQVAASVGLQDALYFSKQFRKQHGLSPTAYRKEMIGEPGDF</sequence>
<dbReference type="Gene3D" id="1.10.10.60">
    <property type="entry name" value="Homeodomain-like"/>
    <property type="match status" value="2"/>
</dbReference>
<dbReference type="GO" id="GO:0003700">
    <property type="term" value="F:DNA-binding transcription factor activity"/>
    <property type="evidence" value="ECO:0007669"/>
    <property type="project" value="InterPro"/>
</dbReference>
<dbReference type="SUPFAM" id="SSF51215">
    <property type="entry name" value="Regulatory protein AraC"/>
    <property type="match status" value="1"/>
</dbReference>
<accession>A0A9X2MKA2</accession>
<dbReference type="InterPro" id="IPR020449">
    <property type="entry name" value="Tscrpt_reg_AraC-type_HTH"/>
</dbReference>
<dbReference type="InterPro" id="IPR014710">
    <property type="entry name" value="RmlC-like_jellyroll"/>
</dbReference>